<dbReference type="EMBL" id="JPFK01000005">
    <property type="protein sequence ID" value="KFB01617.1"/>
    <property type="molecule type" value="Genomic_DNA"/>
</dbReference>
<name>A0A084TLN1_9FLAO</name>
<evidence type="ECO:0000256" key="4">
    <source>
        <dbReference type="ARBA" id="ARBA00022741"/>
    </source>
</evidence>
<proteinExistence type="predicted"/>
<evidence type="ECO:0000256" key="1">
    <source>
        <dbReference type="ARBA" id="ARBA00004236"/>
    </source>
</evidence>
<keyword evidence="5 8" id="KW-1133">Transmembrane helix</keyword>
<dbReference type="STRING" id="1197477.IA57_07250"/>
<dbReference type="Pfam" id="PF18967">
    <property type="entry name" value="PycTM"/>
    <property type="match status" value="1"/>
</dbReference>
<organism evidence="10 11">
    <name type="scientific">Mangrovimonas yunxiaonensis</name>
    <dbReference type="NCBI Taxonomy" id="1197477"/>
    <lineage>
        <taxon>Bacteria</taxon>
        <taxon>Pseudomonadati</taxon>
        <taxon>Bacteroidota</taxon>
        <taxon>Flavobacteriia</taxon>
        <taxon>Flavobacteriales</taxon>
        <taxon>Flavobacteriaceae</taxon>
        <taxon>Mangrovimonas</taxon>
    </lineage>
</organism>
<dbReference type="Pfam" id="PF01966">
    <property type="entry name" value="HD"/>
    <property type="match status" value="1"/>
</dbReference>
<feature type="transmembrane region" description="Helical" evidence="8">
    <location>
        <begin position="240"/>
        <end position="260"/>
    </location>
</feature>
<dbReference type="RefSeq" id="WP_036121105.1">
    <property type="nucleotide sequence ID" value="NZ_BMET01000001.1"/>
</dbReference>
<evidence type="ECO:0000256" key="6">
    <source>
        <dbReference type="ARBA" id="ARBA00023118"/>
    </source>
</evidence>
<evidence type="ECO:0000256" key="7">
    <source>
        <dbReference type="ARBA" id="ARBA00023136"/>
    </source>
</evidence>
<evidence type="ECO:0000313" key="11">
    <source>
        <dbReference type="Proteomes" id="UP000028521"/>
    </source>
</evidence>
<feature type="transmembrane region" description="Helical" evidence="8">
    <location>
        <begin position="266"/>
        <end position="288"/>
    </location>
</feature>
<dbReference type="PROSITE" id="PS51831">
    <property type="entry name" value="HD"/>
    <property type="match status" value="1"/>
</dbReference>
<keyword evidence="4" id="KW-0547">Nucleotide-binding</keyword>
<dbReference type="InterPro" id="IPR006674">
    <property type="entry name" value="HD_domain"/>
</dbReference>
<evidence type="ECO:0000256" key="3">
    <source>
        <dbReference type="ARBA" id="ARBA00022692"/>
    </source>
</evidence>
<dbReference type="CDD" id="cd00077">
    <property type="entry name" value="HDc"/>
    <property type="match status" value="1"/>
</dbReference>
<keyword evidence="3 8" id="KW-0812">Transmembrane</keyword>
<comment type="caution">
    <text evidence="10">The sequence shown here is derived from an EMBL/GenBank/DDBJ whole genome shotgun (WGS) entry which is preliminary data.</text>
</comment>
<accession>A0A084TLN1</accession>
<feature type="transmembrane region" description="Helical" evidence="8">
    <location>
        <begin position="363"/>
        <end position="386"/>
    </location>
</feature>
<evidence type="ECO:0000256" key="2">
    <source>
        <dbReference type="ARBA" id="ARBA00022475"/>
    </source>
</evidence>
<keyword evidence="2" id="KW-1003">Cell membrane</keyword>
<dbReference type="AlphaFoldDB" id="A0A084TLN1"/>
<evidence type="ECO:0000256" key="8">
    <source>
        <dbReference type="SAM" id="Phobius"/>
    </source>
</evidence>
<dbReference type="InterPro" id="IPR003607">
    <property type="entry name" value="HD/PDEase_dom"/>
</dbReference>
<dbReference type="GO" id="GO:0005886">
    <property type="term" value="C:plasma membrane"/>
    <property type="evidence" value="ECO:0007669"/>
    <property type="project" value="UniProtKB-SubCell"/>
</dbReference>
<dbReference type="GO" id="GO:0016787">
    <property type="term" value="F:hydrolase activity"/>
    <property type="evidence" value="ECO:0007669"/>
    <property type="project" value="UniProtKB-KW"/>
</dbReference>
<comment type="subcellular location">
    <subcellularLocation>
        <location evidence="1">Cell membrane</location>
    </subcellularLocation>
</comment>
<dbReference type="SUPFAM" id="SSF109604">
    <property type="entry name" value="HD-domain/PDEase-like"/>
    <property type="match status" value="1"/>
</dbReference>
<dbReference type="SMART" id="SM00471">
    <property type="entry name" value="HDc"/>
    <property type="match status" value="1"/>
</dbReference>
<feature type="domain" description="HD" evidence="9">
    <location>
        <begin position="29"/>
        <end position="130"/>
    </location>
</feature>
<dbReference type="OrthoDB" id="5728337at2"/>
<dbReference type="eggNOG" id="COG1418">
    <property type="taxonomic scope" value="Bacteria"/>
</dbReference>
<sequence>MHNNLLQLTEAHVVELLNRQLSPKNYYHNIQHTRRVVALVNTLAEQEGCSDKELLLLQLAAWFHDVGYVHADFNHEEQGAELATAFLTDKGLTPDEIQQVAQLILVTKKGIEPQNKLEYIIKDADCGHVGHEDFMDVSENLHTEISLKKGEDIPENDWLMGNVNFLKNHRFYTAHAKKMWQPQKEINQFRVQQKIDKLKVKKIKKAKENNKLGRGVETLFRVQLKNHIELSAIADTKANILLSVNAIIISVALTSLVPKLDNPSNAFLVIPTLVLTVSSVISIVLSVMSTRPKVSNVEVTRDMIKNKQTNILFFGNFYKMTLEEFEWGVDYLIENDDVLYNALTKDLYYLGLVLKRKYSLLRVTYTVFMIGIIISALTFMFSYYIIVSGHSL</sequence>
<reference evidence="10 11" key="1">
    <citation type="journal article" date="2014" name="Genome Announc.">
        <title>Draft Genome Sequence of the Algicidal Bacterium Mangrovimonas yunxiaonensis Strain LY01.</title>
        <authorList>
            <person name="Li Y."/>
            <person name="Zhu H."/>
            <person name="Li C."/>
            <person name="Zhang H."/>
            <person name="Chen Z."/>
            <person name="Zheng W."/>
            <person name="Xu H."/>
            <person name="Zheng T."/>
        </authorList>
    </citation>
    <scope>NUCLEOTIDE SEQUENCE [LARGE SCALE GENOMIC DNA]</scope>
    <source>
        <strain evidence="10 11">LY01</strain>
    </source>
</reference>
<dbReference type="Proteomes" id="UP000028521">
    <property type="component" value="Unassembled WGS sequence"/>
</dbReference>
<keyword evidence="6" id="KW-0051">Antiviral defense</keyword>
<keyword evidence="11" id="KW-1185">Reference proteome</keyword>
<protein>
    <submittedName>
        <fullName evidence="10">Phosphohydrolase</fullName>
    </submittedName>
</protein>
<keyword evidence="7 8" id="KW-0472">Membrane</keyword>
<reference evidence="11" key="2">
    <citation type="submission" date="2014-07" db="EMBL/GenBank/DDBJ databases">
        <title>Genome sequence of Mangrovimonas yunxiaonensis.</title>
        <authorList>
            <person name="Li Y."/>
            <person name="Zheng T."/>
        </authorList>
    </citation>
    <scope>NUCLEOTIDE SEQUENCE [LARGE SCALE GENOMIC DNA]</scope>
    <source>
        <strain evidence="11">LY01</strain>
    </source>
</reference>
<dbReference type="Gene3D" id="1.10.3210.10">
    <property type="entry name" value="Hypothetical protein af1432"/>
    <property type="match status" value="1"/>
</dbReference>
<dbReference type="GO" id="GO:0051607">
    <property type="term" value="P:defense response to virus"/>
    <property type="evidence" value="ECO:0007669"/>
    <property type="project" value="UniProtKB-KW"/>
</dbReference>
<dbReference type="GO" id="GO:0000166">
    <property type="term" value="F:nucleotide binding"/>
    <property type="evidence" value="ECO:0007669"/>
    <property type="project" value="UniProtKB-KW"/>
</dbReference>
<evidence type="ECO:0000259" key="9">
    <source>
        <dbReference type="PROSITE" id="PS51831"/>
    </source>
</evidence>
<gene>
    <name evidence="10" type="ORF">IA57_07250</name>
</gene>
<keyword evidence="10" id="KW-0378">Hydrolase</keyword>
<evidence type="ECO:0000313" key="10">
    <source>
        <dbReference type="EMBL" id="KFB01617.1"/>
    </source>
</evidence>
<dbReference type="InterPro" id="IPR043760">
    <property type="entry name" value="PycTM_dom"/>
</dbReference>
<evidence type="ECO:0000256" key="5">
    <source>
        <dbReference type="ARBA" id="ARBA00022989"/>
    </source>
</evidence>